<dbReference type="AlphaFoldDB" id="A0A1Y2AEX0"/>
<dbReference type="GO" id="GO:0051666">
    <property type="term" value="P:actin cortical patch localization"/>
    <property type="evidence" value="ECO:0007669"/>
    <property type="project" value="TreeGrafter"/>
</dbReference>
<dbReference type="PROSITE" id="PS50211">
    <property type="entry name" value="DENN"/>
    <property type="match status" value="1"/>
</dbReference>
<dbReference type="InterPro" id="IPR052809">
    <property type="entry name" value="Actin_polarity_regulatory"/>
</dbReference>
<dbReference type="Proteomes" id="UP000193920">
    <property type="component" value="Unassembled WGS sequence"/>
</dbReference>
<evidence type="ECO:0000313" key="2">
    <source>
        <dbReference type="EMBL" id="ORY20817.1"/>
    </source>
</evidence>
<evidence type="ECO:0000313" key="3">
    <source>
        <dbReference type="Proteomes" id="UP000193920"/>
    </source>
</evidence>
<evidence type="ECO:0000259" key="1">
    <source>
        <dbReference type="PROSITE" id="PS50211"/>
    </source>
</evidence>
<dbReference type="EMBL" id="MCOG01000279">
    <property type="protein sequence ID" value="ORY20817.1"/>
    <property type="molecule type" value="Genomic_DNA"/>
</dbReference>
<comment type="caution">
    <text evidence="2">The sequence shown here is derived from an EMBL/GenBank/DDBJ whole genome shotgun (WGS) entry which is preliminary data.</text>
</comment>
<keyword evidence="3" id="KW-1185">Reference proteome</keyword>
<organism evidence="2 3">
    <name type="scientific">Neocallimastix californiae</name>
    <dbReference type="NCBI Taxonomy" id="1754190"/>
    <lineage>
        <taxon>Eukaryota</taxon>
        <taxon>Fungi</taxon>
        <taxon>Fungi incertae sedis</taxon>
        <taxon>Chytridiomycota</taxon>
        <taxon>Chytridiomycota incertae sedis</taxon>
        <taxon>Neocallimastigomycetes</taxon>
        <taxon>Neocallimastigales</taxon>
        <taxon>Neocallimastigaceae</taxon>
        <taxon>Neocallimastix</taxon>
    </lineage>
</organism>
<name>A0A1Y2AEX0_9FUNG</name>
<dbReference type="PANTHER" id="PTHR28245:SF1">
    <property type="entry name" value="ARF3-INTERACTING PROTEIN 1"/>
    <property type="match status" value="1"/>
</dbReference>
<dbReference type="Pfam" id="PF08616">
    <property type="entry name" value="SPA"/>
    <property type="match status" value="1"/>
</dbReference>
<dbReference type="GO" id="GO:0005886">
    <property type="term" value="C:plasma membrane"/>
    <property type="evidence" value="ECO:0007669"/>
    <property type="project" value="TreeGrafter"/>
</dbReference>
<dbReference type="PANTHER" id="PTHR28245">
    <property type="entry name" value="ARF3-INTERACTING PROTEIN 1"/>
    <property type="match status" value="1"/>
</dbReference>
<sequence length="584" mass="67230">MSRHINHILVAEFDIDKGSQLTHQYPEKTGIEEHKLAELMLPDGAHLREEDWTFFILNQHIVEDPLPVINNETNILYVLNLVRTKQIPGVRRGARVKAIAITSHHKWLHVFKPLLIMALDNYFEKQEIVILEQLYKSMNSLDISLMPLLSLNEKIILRASDDPLLFNENFLEMEDFARAVNKYNTKLLNNNQIKKIDRHFYETNVLYDNGAKNPVKVPIKIPMTMFNGEIGDLSVIQLISTFGNSAYPSKHHPQLDNNIPTNPIIVLINALLTQKRVLFLGHLKPSGEVANFVLAACALGSCGILRGYSERCFPYTNLAGLDDLLKVPGFIAGVTNPAFEEHPQWWDVLFNINTGKVTISPNIEKAPPIENNLFMSNEKEIISTSYDKEFMNDIMNLIQQKYGEHYIRERFRLYLLRFIEVASEYEKIAFGKTKIYYTSDNIKDKYNIGVGAYFTDEASKRKEINYNLNRIEGWRQTKSYELYIKDFHTNLLRQSIKCVDIRRQATVLRKEPSISPERLNSIMKALAENITTDDQVLEFLTHFLHNQGGLLPIASPLLHSVESVRINCTKLLIRLDYSPVSFII</sequence>
<dbReference type="InterPro" id="IPR037516">
    <property type="entry name" value="Tripartite_DENN"/>
</dbReference>
<dbReference type="STRING" id="1754190.A0A1Y2AEX0"/>
<dbReference type="InterPro" id="IPR012860">
    <property type="entry name" value="Afi1_N"/>
</dbReference>
<protein>
    <submittedName>
        <fullName evidence="2">Spindle pole body interacting protein</fullName>
    </submittedName>
</protein>
<dbReference type="OrthoDB" id="66409at2759"/>
<gene>
    <name evidence="2" type="ORF">LY90DRAFT_433134</name>
</gene>
<dbReference type="Pfam" id="PF07792">
    <property type="entry name" value="Afi1"/>
    <property type="match status" value="1"/>
</dbReference>
<accession>A0A1Y2AEX0</accession>
<proteinExistence type="predicted"/>
<reference evidence="2 3" key="1">
    <citation type="submission" date="2016-08" db="EMBL/GenBank/DDBJ databases">
        <title>A Parts List for Fungal Cellulosomes Revealed by Comparative Genomics.</title>
        <authorList>
            <consortium name="DOE Joint Genome Institute"/>
            <person name="Haitjema C.H."/>
            <person name="Gilmore S.P."/>
            <person name="Henske J.K."/>
            <person name="Solomon K.V."/>
            <person name="De Groot R."/>
            <person name="Kuo A."/>
            <person name="Mondo S.J."/>
            <person name="Salamov A.A."/>
            <person name="Labutti K."/>
            <person name="Zhao Z."/>
            <person name="Chiniquy J."/>
            <person name="Barry K."/>
            <person name="Brewer H.M."/>
            <person name="Purvine S.O."/>
            <person name="Wright A.T."/>
            <person name="Boxma B."/>
            <person name="Van Alen T."/>
            <person name="Hackstein J.H."/>
            <person name="Baker S.E."/>
            <person name="Grigoriev I.V."/>
            <person name="O'Malley M.A."/>
        </authorList>
    </citation>
    <scope>NUCLEOTIDE SEQUENCE [LARGE SCALE GENOMIC DNA]</scope>
    <source>
        <strain evidence="2 3">G1</strain>
    </source>
</reference>
<feature type="domain" description="UDENN" evidence="1">
    <location>
        <begin position="6"/>
        <end position="465"/>
    </location>
</feature>